<dbReference type="GO" id="GO:0009117">
    <property type="term" value="P:nucleotide metabolic process"/>
    <property type="evidence" value="ECO:0007669"/>
    <property type="project" value="UniProtKB-UniRule"/>
</dbReference>
<dbReference type="GO" id="GO:0000287">
    <property type="term" value="F:magnesium ion binding"/>
    <property type="evidence" value="ECO:0007669"/>
    <property type="project" value="UniProtKB-UniRule"/>
</dbReference>
<dbReference type="SUPFAM" id="SSF53649">
    <property type="entry name" value="Alkaline phosphatase-like"/>
    <property type="match status" value="1"/>
</dbReference>
<dbReference type="GO" id="GO:0043094">
    <property type="term" value="P:metabolic compound salvage"/>
    <property type="evidence" value="ECO:0007669"/>
    <property type="project" value="UniProtKB-UniRule"/>
</dbReference>
<dbReference type="PANTHER" id="PTHR21110:SF0">
    <property type="entry name" value="PHOSPHOPENTOMUTASE"/>
    <property type="match status" value="1"/>
</dbReference>
<dbReference type="SUPFAM" id="SSF143856">
    <property type="entry name" value="DeoB insert domain-like"/>
    <property type="match status" value="1"/>
</dbReference>
<sequence>MKRAIIIVLDSVGIGELPDAADFGDVGSNTLVNIKKVRPQTSLPNLCALGLGDIQGKDISLLGEVAAPKGCYGKMAERSIGKDTTTGHWEMAGIITKRPFPTFTETGFPKEVMDAFEAAIGTKTLGNYAESGTVIIQDLGVEHMKTGYPIVYTSADSVFQIAAHEDVIPVQKLYEMCEKARKILTGKYGVGRVIARPFIGNAKDGFTRTKNRRDFSLEPTGPTILDLTKAKGMEVVAVGKIEDIFEHRGMTRTDHTTNNHDGIEKTIQFLKDDFEGLLFTNLVDTDMIYGHRNDVEGYAGALEYFDSRLPEILAQLKEEDVLFITADHGCDPTTPSTDHSREYVPILAYGKPIRAGVDLGVRKTFADLGQTISDYLGLDAHFEAESFWKEIAK</sequence>
<comment type="catalytic activity">
    <reaction evidence="6">
        <text>2-deoxy-alpha-D-ribose 1-phosphate = 2-deoxy-D-ribose 5-phosphate</text>
        <dbReference type="Rhea" id="RHEA:27658"/>
        <dbReference type="ChEBI" id="CHEBI:57259"/>
        <dbReference type="ChEBI" id="CHEBI:62877"/>
        <dbReference type="EC" id="5.4.2.7"/>
    </reaction>
</comment>
<dbReference type="GO" id="GO:0008973">
    <property type="term" value="F:phosphopentomutase activity"/>
    <property type="evidence" value="ECO:0007669"/>
    <property type="project" value="UniProtKB-UniRule"/>
</dbReference>
<comment type="function">
    <text evidence="6">Isomerase that catalyzes the conversion of deoxy-ribose 1-phosphate (dRib-1-P) and ribose 1-phosphate (Rib-1-P) to deoxy-ribose 5-phosphate (dRib-5-P) and ribose 5-phosphate (Rib-5-P), respectively.</text>
</comment>
<feature type="domain" description="Metalloenzyme" evidence="8">
    <location>
        <begin position="2"/>
        <end position="379"/>
    </location>
</feature>
<dbReference type="GeneID" id="86195351"/>
<dbReference type="AlphaFoldDB" id="A0A401LGP3"/>
<evidence type="ECO:0000256" key="3">
    <source>
        <dbReference type="ARBA" id="ARBA00022723"/>
    </source>
</evidence>
<keyword evidence="4 6" id="KW-0464">Manganese</keyword>
<protein>
    <recommendedName>
        <fullName evidence="6 7">Phosphopentomutase</fullName>
        <ecNumber evidence="6 7">5.4.2.7</ecNumber>
    </recommendedName>
    <alternativeName>
        <fullName evidence="6">Phosphodeoxyribomutase</fullName>
    </alternativeName>
</protein>
<dbReference type="NCBIfam" id="NF003766">
    <property type="entry name" value="PRK05362.1"/>
    <property type="match status" value="1"/>
</dbReference>
<dbReference type="GO" id="GO:0005829">
    <property type="term" value="C:cytosol"/>
    <property type="evidence" value="ECO:0007669"/>
    <property type="project" value="TreeGrafter"/>
</dbReference>
<dbReference type="InterPro" id="IPR010045">
    <property type="entry name" value="DeoB"/>
</dbReference>
<keyword evidence="5 6" id="KW-0413">Isomerase</keyword>
<dbReference type="PIRSF" id="PIRSF001491">
    <property type="entry name" value="Ppentomutase"/>
    <property type="match status" value="1"/>
</dbReference>
<feature type="binding site" evidence="6">
    <location>
        <position position="10"/>
    </location>
    <ligand>
        <name>Mn(2+)</name>
        <dbReference type="ChEBI" id="CHEBI:29035"/>
        <label>1</label>
    </ligand>
</feature>
<dbReference type="CDD" id="cd16009">
    <property type="entry name" value="PPM"/>
    <property type="match status" value="1"/>
</dbReference>
<proteinExistence type="inferred from homology"/>
<comment type="cofactor">
    <cofactor evidence="6">
        <name>Mn(2+)</name>
        <dbReference type="ChEBI" id="CHEBI:29035"/>
    </cofactor>
    <text evidence="6">Binds 2 manganese ions.</text>
</comment>
<dbReference type="Proteomes" id="UP000287361">
    <property type="component" value="Unassembled WGS sequence"/>
</dbReference>
<reference evidence="9 10" key="1">
    <citation type="submission" date="2018-10" db="EMBL/GenBank/DDBJ databases">
        <title>Draft Genome Sequence of Anaerotignum sp. KCTC 15736.</title>
        <authorList>
            <person name="Choi S.H."/>
            <person name="Kim J.S."/>
            <person name="Kang S.W."/>
            <person name="Lee J.S."/>
            <person name="Park S.H."/>
        </authorList>
    </citation>
    <scope>NUCLEOTIDE SEQUENCE [LARGE SCALE GENOMIC DNA]</scope>
    <source>
        <strain evidence="9 10">KCTC 15736</strain>
    </source>
</reference>
<dbReference type="InterPro" id="IPR006124">
    <property type="entry name" value="Metalloenzyme"/>
</dbReference>
<evidence type="ECO:0000313" key="10">
    <source>
        <dbReference type="Proteomes" id="UP000287361"/>
    </source>
</evidence>
<dbReference type="UniPathway" id="UPA00087">
    <property type="reaction ID" value="UER00173"/>
</dbReference>
<evidence type="ECO:0000256" key="6">
    <source>
        <dbReference type="HAMAP-Rule" id="MF_00740"/>
    </source>
</evidence>
<dbReference type="EMBL" id="BHVZ01000014">
    <property type="protein sequence ID" value="GCB30685.1"/>
    <property type="molecule type" value="Genomic_DNA"/>
</dbReference>
<evidence type="ECO:0000259" key="8">
    <source>
        <dbReference type="Pfam" id="PF01676"/>
    </source>
</evidence>
<comment type="similarity">
    <text evidence="1 6">Belongs to the phosphopentomutase family.</text>
</comment>
<feature type="binding site" evidence="6">
    <location>
        <position position="286"/>
    </location>
    <ligand>
        <name>Mn(2+)</name>
        <dbReference type="ChEBI" id="CHEBI:29035"/>
        <label>2</label>
    </ligand>
</feature>
<feature type="binding site" evidence="6">
    <location>
        <position position="328"/>
    </location>
    <ligand>
        <name>Mn(2+)</name>
        <dbReference type="ChEBI" id="CHEBI:29035"/>
        <label>1</label>
    </ligand>
</feature>
<accession>A0A401LGP3</accession>
<feature type="binding site" evidence="6">
    <location>
        <position position="327"/>
    </location>
    <ligand>
        <name>Mn(2+)</name>
        <dbReference type="ChEBI" id="CHEBI:29035"/>
        <label>1</label>
    </ligand>
</feature>
<gene>
    <name evidence="6" type="primary">deoB</name>
    <name evidence="9" type="ORF">KGMB03357_23460</name>
</gene>
<dbReference type="InterPro" id="IPR024052">
    <property type="entry name" value="Phosphopentomutase_DeoB_cap_sf"/>
</dbReference>
<dbReference type="Pfam" id="PF01676">
    <property type="entry name" value="Metalloenzyme"/>
    <property type="match status" value="1"/>
</dbReference>
<dbReference type="GO" id="GO:0006015">
    <property type="term" value="P:5-phosphoribose 1-diphosphate biosynthetic process"/>
    <property type="evidence" value="ECO:0007669"/>
    <property type="project" value="UniProtKB-UniPathway"/>
</dbReference>
<keyword evidence="2 6" id="KW-0963">Cytoplasm</keyword>
<name>A0A401LGP3_9FIRM</name>
<dbReference type="InterPro" id="IPR017850">
    <property type="entry name" value="Alkaline_phosphatase_core_sf"/>
</dbReference>
<comment type="pathway">
    <text evidence="6">Carbohydrate degradation; 2-deoxy-D-ribose 1-phosphate degradation; D-glyceraldehyde 3-phosphate and acetaldehyde from 2-deoxy-alpha-D-ribose 1-phosphate: step 1/2.</text>
</comment>
<dbReference type="EC" id="5.4.2.7" evidence="6 7"/>
<dbReference type="HAMAP" id="MF_00740">
    <property type="entry name" value="Phosphopentomut"/>
    <property type="match status" value="1"/>
</dbReference>
<dbReference type="FunFam" id="3.30.70.1250:FF:000001">
    <property type="entry name" value="Phosphopentomutase"/>
    <property type="match status" value="1"/>
</dbReference>
<dbReference type="PANTHER" id="PTHR21110">
    <property type="entry name" value="PHOSPHOPENTOMUTASE"/>
    <property type="match status" value="1"/>
</dbReference>
<dbReference type="Gene3D" id="3.30.70.1250">
    <property type="entry name" value="Phosphopentomutase"/>
    <property type="match status" value="1"/>
</dbReference>
<evidence type="ECO:0000256" key="2">
    <source>
        <dbReference type="ARBA" id="ARBA00022490"/>
    </source>
</evidence>
<evidence type="ECO:0000256" key="7">
    <source>
        <dbReference type="NCBIfam" id="TIGR01696"/>
    </source>
</evidence>
<comment type="caution">
    <text evidence="9">The sequence shown here is derived from an EMBL/GenBank/DDBJ whole genome shotgun (WGS) entry which is preliminary data.</text>
</comment>
<keyword evidence="10" id="KW-1185">Reference proteome</keyword>
<organism evidence="9 10">
    <name type="scientific">Anaerotignum faecicola</name>
    <dbReference type="NCBI Taxonomy" id="2358141"/>
    <lineage>
        <taxon>Bacteria</taxon>
        <taxon>Bacillati</taxon>
        <taxon>Bacillota</taxon>
        <taxon>Clostridia</taxon>
        <taxon>Lachnospirales</taxon>
        <taxon>Anaerotignaceae</taxon>
        <taxon>Anaerotignum</taxon>
    </lineage>
</organism>
<evidence type="ECO:0000313" key="9">
    <source>
        <dbReference type="EMBL" id="GCB30685.1"/>
    </source>
</evidence>
<dbReference type="NCBIfam" id="TIGR01696">
    <property type="entry name" value="deoB"/>
    <property type="match status" value="1"/>
</dbReference>
<evidence type="ECO:0000256" key="1">
    <source>
        <dbReference type="ARBA" id="ARBA00010373"/>
    </source>
</evidence>
<feature type="binding site" evidence="6">
    <location>
        <position position="339"/>
    </location>
    <ligand>
        <name>Mn(2+)</name>
        <dbReference type="ChEBI" id="CHEBI:29035"/>
        <label>2</label>
    </ligand>
</feature>
<evidence type="ECO:0000256" key="5">
    <source>
        <dbReference type="ARBA" id="ARBA00023235"/>
    </source>
</evidence>
<feature type="binding site" evidence="6">
    <location>
        <position position="291"/>
    </location>
    <ligand>
        <name>Mn(2+)</name>
        <dbReference type="ChEBI" id="CHEBI:29035"/>
        <label>2</label>
    </ligand>
</feature>
<dbReference type="GO" id="GO:0030145">
    <property type="term" value="F:manganese ion binding"/>
    <property type="evidence" value="ECO:0007669"/>
    <property type="project" value="UniProtKB-UniRule"/>
</dbReference>
<keyword evidence="3 6" id="KW-0479">Metal-binding</keyword>
<comment type="subcellular location">
    <subcellularLocation>
        <location evidence="6">Cytoplasm</location>
    </subcellularLocation>
</comment>
<dbReference type="RefSeq" id="WP_118582153.1">
    <property type="nucleotide sequence ID" value="NZ_DAVZTY010000001.1"/>
</dbReference>
<comment type="catalytic activity">
    <reaction evidence="6">
        <text>alpha-D-ribose 1-phosphate = D-ribose 5-phosphate</text>
        <dbReference type="Rhea" id="RHEA:18793"/>
        <dbReference type="ChEBI" id="CHEBI:57720"/>
        <dbReference type="ChEBI" id="CHEBI:78346"/>
        <dbReference type="EC" id="5.4.2.7"/>
    </reaction>
</comment>
<evidence type="ECO:0000256" key="4">
    <source>
        <dbReference type="ARBA" id="ARBA00023211"/>
    </source>
</evidence>
<dbReference type="OrthoDB" id="9769930at2"/>
<dbReference type="GO" id="GO:0006018">
    <property type="term" value="P:2-deoxyribose 1-phosphate catabolic process"/>
    <property type="evidence" value="ECO:0007669"/>
    <property type="project" value="UniProtKB-UniRule"/>
</dbReference>
<dbReference type="Gene3D" id="3.40.720.10">
    <property type="entry name" value="Alkaline Phosphatase, subunit A"/>
    <property type="match status" value="1"/>
</dbReference>